<dbReference type="GeneID" id="111443927"/>
<proteinExistence type="inferred from homology"/>
<feature type="compositionally biased region" description="Basic and acidic residues" evidence="3">
    <location>
        <begin position="192"/>
        <end position="202"/>
    </location>
</feature>
<feature type="region of interest" description="Disordered" evidence="3">
    <location>
        <begin position="180"/>
        <end position="202"/>
    </location>
</feature>
<evidence type="ECO:0000256" key="2">
    <source>
        <dbReference type="ARBA" id="ARBA00006846"/>
    </source>
</evidence>
<sequence>MPPRRSRRIVGSVVRTTTKVVEETVHVAVVEGESQDVTQEPATAETGGDGVFRRTIPVEDPQTSPVWGDVKLTRPVDSTSEVTEDKDVTGKMESKARDGVRESRKKNEKKKEREVKKRRSGGGREGYKRYVFKVLKQVHPEVGISGQAMVILNNLMNDMFERLAEEATKLSKYTDAVIKGDTGGGEAGFPGRAREARRCRGD</sequence>
<dbReference type="InterPro" id="IPR000558">
    <property type="entry name" value="Histone_H2B"/>
</dbReference>
<comment type="function">
    <text evidence="1">Core component of nucleosome. Nucleosomes wrap and compact DNA into chromatin, limiting DNA accessibility to the cellular machineries which require DNA as a template. Histones thereby play a central role in transcription regulation, DNA repair, DNA replication and chromosomal stability. DNA accessibility is regulated via a complex set of post-translational modifications of histones, also called histone code, and nucleosome remodeling.</text>
</comment>
<dbReference type="InterPro" id="IPR007125">
    <property type="entry name" value="H2A/H2B/H3"/>
</dbReference>
<comment type="similarity">
    <text evidence="2">Belongs to the histone H2B family.</text>
</comment>
<gene>
    <name evidence="6" type="primary">LOC111443927</name>
</gene>
<dbReference type="GO" id="GO:0000786">
    <property type="term" value="C:nucleosome"/>
    <property type="evidence" value="ECO:0007669"/>
    <property type="project" value="InterPro"/>
</dbReference>
<evidence type="ECO:0000256" key="1">
    <source>
        <dbReference type="ARBA" id="ARBA00002001"/>
    </source>
</evidence>
<dbReference type="PANTHER" id="PTHR23428">
    <property type="entry name" value="HISTONE H2B"/>
    <property type="match status" value="1"/>
</dbReference>
<keyword evidence="5" id="KW-1185">Reference proteome</keyword>
<dbReference type="GO" id="GO:0030527">
    <property type="term" value="F:structural constituent of chromatin"/>
    <property type="evidence" value="ECO:0007669"/>
    <property type="project" value="InterPro"/>
</dbReference>
<evidence type="ECO:0000313" key="5">
    <source>
        <dbReference type="Proteomes" id="UP000504609"/>
    </source>
</evidence>
<dbReference type="PRINTS" id="PR00621">
    <property type="entry name" value="HISTONEH2B"/>
</dbReference>
<evidence type="ECO:0000313" key="6">
    <source>
        <dbReference type="RefSeq" id="XP_022937553.1"/>
    </source>
</evidence>
<dbReference type="AlphaFoldDB" id="A0A6J1FGB7"/>
<dbReference type="SUPFAM" id="SSF47113">
    <property type="entry name" value="Histone-fold"/>
    <property type="match status" value="1"/>
</dbReference>
<dbReference type="InterPro" id="IPR009072">
    <property type="entry name" value="Histone-fold"/>
</dbReference>
<dbReference type="CDD" id="cd22910">
    <property type="entry name" value="HFD_H2B"/>
    <property type="match status" value="1"/>
</dbReference>
<evidence type="ECO:0000256" key="3">
    <source>
        <dbReference type="SAM" id="MobiDB-lite"/>
    </source>
</evidence>
<organism evidence="5 6">
    <name type="scientific">Cucurbita moschata</name>
    <name type="common">Winter crookneck squash</name>
    <name type="synonym">Cucurbita pepo var. moschata</name>
    <dbReference type="NCBI Taxonomy" id="3662"/>
    <lineage>
        <taxon>Eukaryota</taxon>
        <taxon>Viridiplantae</taxon>
        <taxon>Streptophyta</taxon>
        <taxon>Embryophyta</taxon>
        <taxon>Tracheophyta</taxon>
        <taxon>Spermatophyta</taxon>
        <taxon>Magnoliopsida</taxon>
        <taxon>eudicotyledons</taxon>
        <taxon>Gunneridae</taxon>
        <taxon>Pentapetalae</taxon>
        <taxon>rosids</taxon>
        <taxon>fabids</taxon>
        <taxon>Cucurbitales</taxon>
        <taxon>Cucurbitaceae</taxon>
        <taxon>Cucurbiteae</taxon>
        <taxon>Cucurbita</taxon>
    </lineage>
</organism>
<evidence type="ECO:0000259" key="4">
    <source>
        <dbReference type="Pfam" id="PF00125"/>
    </source>
</evidence>
<dbReference type="RefSeq" id="XP_022937553.1">
    <property type="nucleotide sequence ID" value="XM_023081785.1"/>
</dbReference>
<reference evidence="6" key="1">
    <citation type="submission" date="2025-08" db="UniProtKB">
        <authorList>
            <consortium name="RefSeq"/>
        </authorList>
    </citation>
    <scope>IDENTIFICATION</scope>
    <source>
        <tissue evidence="6">Young leaves</tissue>
    </source>
</reference>
<dbReference type="GO" id="GO:0003677">
    <property type="term" value="F:DNA binding"/>
    <property type="evidence" value="ECO:0007669"/>
    <property type="project" value="InterPro"/>
</dbReference>
<dbReference type="Pfam" id="PF00125">
    <property type="entry name" value="Histone"/>
    <property type="match status" value="1"/>
</dbReference>
<dbReference type="SMART" id="SM00427">
    <property type="entry name" value="H2B"/>
    <property type="match status" value="1"/>
</dbReference>
<accession>A0A6J1FGB7</accession>
<feature type="region of interest" description="Disordered" evidence="3">
    <location>
        <begin position="32"/>
        <end position="123"/>
    </location>
</feature>
<dbReference type="GO" id="GO:0046982">
    <property type="term" value="F:protein heterodimerization activity"/>
    <property type="evidence" value="ECO:0007669"/>
    <property type="project" value="InterPro"/>
</dbReference>
<feature type="compositionally biased region" description="Basic and acidic residues" evidence="3">
    <location>
        <begin position="83"/>
        <end position="102"/>
    </location>
</feature>
<feature type="domain" description="Core Histone H2A/H2B/H3" evidence="4">
    <location>
        <begin position="109"/>
        <end position="174"/>
    </location>
</feature>
<name>A0A6J1FGB7_CUCMO</name>
<protein>
    <submittedName>
        <fullName evidence="6">Histone H2B.1-like isoform X2</fullName>
    </submittedName>
</protein>
<dbReference type="Proteomes" id="UP000504609">
    <property type="component" value="Unplaced"/>
</dbReference>
<dbReference type="Gene3D" id="1.10.20.10">
    <property type="entry name" value="Histone, subunit A"/>
    <property type="match status" value="1"/>
</dbReference>